<evidence type="ECO:0000313" key="2">
    <source>
        <dbReference type="Proteomes" id="UP000823790"/>
    </source>
</evidence>
<dbReference type="Pfam" id="PF08883">
    <property type="entry name" value="DOPA_dioxygen"/>
    <property type="match status" value="1"/>
</dbReference>
<sequence>MSDAHAPYHAHIYYEAASRPLAETMRCVLSHRMAAGELAPLRFVGSLRDGKAGPHPLPQFEIHFTAEGLAVIREIIRASGLTALIHPLTDDDLADHTRLAEWIGTPLALALDTLDPPGRNKGVARFGLSDF</sequence>
<reference evidence="1 2" key="1">
    <citation type="submission" date="2021-04" db="EMBL/GenBank/DDBJ databases">
        <authorList>
            <person name="Huq M.A."/>
        </authorList>
    </citation>
    <scope>NUCLEOTIDE SEQUENCE [LARGE SCALE GENOMIC DNA]</scope>
    <source>
        <strain evidence="1 2">MAH-13</strain>
    </source>
</reference>
<accession>A0ABS4DIA5</accession>
<protein>
    <recommendedName>
        <fullName evidence="3">Aromatic ring-opening dioxygenase</fullName>
    </recommendedName>
</protein>
<organism evidence="1 2">
    <name type="scientific">Frateuria flava</name>
    <dbReference type="NCBI Taxonomy" id="2821489"/>
    <lineage>
        <taxon>Bacteria</taxon>
        <taxon>Pseudomonadati</taxon>
        <taxon>Pseudomonadota</taxon>
        <taxon>Gammaproteobacteria</taxon>
        <taxon>Lysobacterales</taxon>
        <taxon>Rhodanobacteraceae</taxon>
        <taxon>Frateuria</taxon>
    </lineage>
</organism>
<evidence type="ECO:0000313" key="1">
    <source>
        <dbReference type="EMBL" id="MBP1472773.1"/>
    </source>
</evidence>
<dbReference type="RefSeq" id="WP_209614510.1">
    <property type="nucleotide sequence ID" value="NZ_JAGJRS010000002.1"/>
</dbReference>
<dbReference type="SUPFAM" id="SSF143410">
    <property type="entry name" value="DOPA-like"/>
    <property type="match status" value="1"/>
</dbReference>
<dbReference type="PANTHER" id="PTHR36423">
    <property type="entry name" value="AFR070WP"/>
    <property type="match status" value="1"/>
</dbReference>
<dbReference type="Proteomes" id="UP000823790">
    <property type="component" value="Unassembled WGS sequence"/>
</dbReference>
<keyword evidence="2" id="KW-1185">Reference proteome</keyword>
<name>A0ABS4DIA5_9GAMM</name>
<dbReference type="Gene3D" id="3.30.70.1240">
    <property type="entry name" value="DOPA-like domains"/>
    <property type="match status" value="1"/>
</dbReference>
<comment type="caution">
    <text evidence="1">The sequence shown here is derived from an EMBL/GenBank/DDBJ whole genome shotgun (WGS) entry which is preliminary data.</text>
</comment>
<proteinExistence type="predicted"/>
<gene>
    <name evidence="1" type="ORF">J7I44_00540</name>
</gene>
<evidence type="ECO:0008006" key="3">
    <source>
        <dbReference type="Google" id="ProtNLM"/>
    </source>
</evidence>
<dbReference type="InterPro" id="IPR023389">
    <property type="entry name" value="DOPA-like_sf"/>
</dbReference>
<dbReference type="InterPro" id="IPR014980">
    <property type="entry name" value="DOPA_dioxygen"/>
</dbReference>
<dbReference type="PANTHER" id="PTHR36423:SF2">
    <property type="entry name" value="AFR070WP"/>
    <property type="match status" value="1"/>
</dbReference>
<dbReference type="EMBL" id="JAGJRS010000002">
    <property type="protein sequence ID" value="MBP1472773.1"/>
    <property type="molecule type" value="Genomic_DNA"/>
</dbReference>